<dbReference type="Proteomes" id="UP001287356">
    <property type="component" value="Unassembled WGS sequence"/>
</dbReference>
<evidence type="ECO:0000256" key="1">
    <source>
        <dbReference type="ARBA" id="ARBA00006721"/>
    </source>
</evidence>
<keyword evidence="3" id="KW-0808">Transferase</keyword>
<dbReference type="InterPro" id="IPR050757">
    <property type="entry name" value="Collagen_mod_GT25"/>
</dbReference>
<evidence type="ECO:0000256" key="2">
    <source>
        <dbReference type="ARBA" id="ARBA00022676"/>
    </source>
</evidence>
<gene>
    <name evidence="6" type="ORF">B0T24DRAFT_518082</name>
</gene>
<protein>
    <recommendedName>
        <fullName evidence="5">Glycosyl transferase family 25 domain-containing protein</fullName>
    </recommendedName>
</protein>
<comment type="caution">
    <text evidence="6">The sequence shown here is derived from an EMBL/GenBank/DDBJ whole genome shotgun (WGS) entry which is preliminary data.</text>
</comment>
<evidence type="ECO:0000256" key="3">
    <source>
        <dbReference type="ARBA" id="ARBA00022679"/>
    </source>
</evidence>
<feature type="region of interest" description="Disordered" evidence="4">
    <location>
        <begin position="220"/>
        <end position="242"/>
    </location>
</feature>
<dbReference type="EMBL" id="JAULSN010000001">
    <property type="protein sequence ID" value="KAK3384082.1"/>
    <property type="molecule type" value="Genomic_DNA"/>
</dbReference>
<evidence type="ECO:0000259" key="5">
    <source>
        <dbReference type="Pfam" id="PF01755"/>
    </source>
</evidence>
<dbReference type="GO" id="GO:0016740">
    <property type="term" value="F:transferase activity"/>
    <property type="evidence" value="ECO:0007669"/>
    <property type="project" value="UniProtKB-KW"/>
</dbReference>
<dbReference type="InterPro" id="IPR002654">
    <property type="entry name" value="Glyco_trans_25"/>
</dbReference>
<evidence type="ECO:0000313" key="6">
    <source>
        <dbReference type="EMBL" id="KAK3384082.1"/>
    </source>
</evidence>
<reference evidence="6" key="2">
    <citation type="submission" date="2023-06" db="EMBL/GenBank/DDBJ databases">
        <authorList>
            <consortium name="Lawrence Berkeley National Laboratory"/>
            <person name="Haridas S."/>
            <person name="Hensen N."/>
            <person name="Bonometti L."/>
            <person name="Westerberg I."/>
            <person name="Brannstrom I.O."/>
            <person name="Guillou S."/>
            <person name="Cros-Aarteil S."/>
            <person name="Calhoun S."/>
            <person name="Kuo A."/>
            <person name="Mondo S."/>
            <person name="Pangilinan J."/>
            <person name="Riley R."/>
            <person name="Labutti K."/>
            <person name="Andreopoulos B."/>
            <person name="Lipzen A."/>
            <person name="Chen C."/>
            <person name="Yanf M."/>
            <person name="Daum C."/>
            <person name="Ng V."/>
            <person name="Clum A."/>
            <person name="Steindorff A."/>
            <person name="Ohm R."/>
            <person name="Martin F."/>
            <person name="Silar P."/>
            <person name="Natvig D."/>
            <person name="Lalanne C."/>
            <person name="Gautier V."/>
            <person name="Ament-Velasquez S.L."/>
            <person name="Kruys A."/>
            <person name="Hutchinson M.I."/>
            <person name="Powell A.J."/>
            <person name="Barry K."/>
            <person name="Miller A.N."/>
            <person name="Grigoriev I.V."/>
            <person name="Debuchy R."/>
            <person name="Gladieux P."/>
            <person name="Thoren M.H."/>
            <person name="Johannesson H."/>
        </authorList>
    </citation>
    <scope>NUCLEOTIDE SEQUENCE</scope>
    <source>
        <strain evidence="6">CBS 958.72</strain>
    </source>
</reference>
<keyword evidence="2" id="KW-0328">Glycosyltransferase</keyword>
<keyword evidence="7" id="KW-1185">Reference proteome</keyword>
<dbReference type="PANTHER" id="PTHR10730:SF53">
    <property type="entry name" value="GLYCOSYLTRANSFERASE 25 FAMILY MEMBER"/>
    <property type="match status" value="1"/>
</dbReference>
<dbReference type="AlphaFoldDB" id="A0AAE0TYD5"/>
<evidence type="ECO:0000313" key="7">
    <source>
        <dbReference type="Proteomes" id="UP001287356"/>
    </source>
</evidence>
<feature type="compositionally biased region" description="Polar residues" evidence="4">
    <location>
        <begin position="231"/>
        <end position="242"/>
    </location>
</feature>
<dbReference type="PANTHER" id="PTHR10730">
    <property type="entry name" value="PROCOLLAGEN-LYSINE,2-OXOGLUTARATE 5-DIOXYGENASE/GLYCOSYLTRANSFERASE 25 FAMILY MEMBER"/>
    <property type="match status" value="1"/>
</dbReference>
<sequence>MLHGHRTVAAVLAVLVTIFILFKPPRLNDLPPLPYLKVSVKASPDILNGTIGFQQVFVINLPSRTDRRDAMTLAAALSKIDVTWADGVTGEAVVDKAMPGDSWDKSISKGNRGSWRGHMNVLQRVVRENMTSALILEDDADWDIRLKMQMQVFAQGARAFTQPVTGKPRTTVADSYLDDTKLPLDLPVETLPSNLRPALTPYGDSWDVLWLGHCGTQFPTRPSTAAEDPTSADTSTKAESSSYRPPLLRVVVSNDGTVPAPEHLKAHPFALQDPLAELYPPYTRIVHASSATTCTQAYAVSQQGARKLLWQFGLQSLTTGWDLMLRDWCDGLYHSAGVQGDGSTPPVCVTIQPPLFSHHFGKGAASDITAPGGGFVNKDKEMTPYVRLSVRLNMGRLVGGDGYDSLVDQWPDEKRDA</sequence>
<organism evidence="6 7">
    <name type="scientific">Lasiosphaeria ovina</name>
    <dbReference type="NCBI Taxonomy" id="92902"/>
    <lineage>
        <taxon>Eukaryota</taxon>
        <taxon>Fungi</taxon>
        <taxon>Dikarya</taxon>
        <taxon>Ascomycota</taxon>
        <taxon>Pezizomycotina</taxon>
        <taxon>Sordariomycetes</taxon>
        <taxon>Sordariomycetidae</taxon>
        <taxon>Sordariales</taxon>
        <taxon>Lasiosphaeriaceae</taxon>
        <taxon>Lasiosphaeria</taxon>
    </lineage>
</organism>
<dbReference type="Pfam" id="PF01755">
    <property type="entry name" value="Glyco_transf_25"/>
    <property type="match status" value="1"/>
</dbReference>
<feature type="domain" description="Glycosyl transferase family 25" evidence="5">
    <location>
        <begin position="54"/>
        <end position="150"/>
    </location>
</feature>
<proteinExistence type="inferred from homology"/>
<reference evidence="6" key="1">
    <citation type="journal article" date="2023" name="Mol. Phylogenet. Evol.">
        <title>Genome-scale phylogeny and comparative genomics of the fungal order Sordariales.</title>
        <authorList>
            <person name="Hensen N."/>
            <person name="Bonometti L."/>
            <person name="Westerberg I."/>
            <person name="Brannstrom I.O."/>
            <person name="Guillou S."/>
            <person name="Cros-Aarteil S."/>
            <person name="Calhoun S."/>
            <person name="Haridas S."/>
            <person name="Kuo A."/>
            <person name="Mondo S."/>
            <person name="Pangilinan J."/>
            <person name="Riley R."/>
            <person name="LaButti K."/>
            <person name="Andreopoulos B."/>
            <person name="Lipzen A."/>
            <person name="Chen C."/>
            <person name="Yan M."/>
            <person name="Daum C."/>
            <person name="Ng V."/>
            <person name="Clum A."/>
            <person name="Steindorff A."/>
            <person name="Ohm R.A."/>
            <person name="Martin F."/>
            <person name="Silar P."/>
            <person name="Natvig D.O."/>
            <person name="Lalanne C."/>
            <person name="Gautier V."/>
            <person name="Ament-Velasquez S.L."/>
            <person name="Kruys A."/>
            <person name="Hutchinson M.I."/>
            <person name="Powell A.J."/>
            <person name="Barry K."/>
            <person name="Miller A.N."/>
            <person name="Grigoriev I.V."/>
            <person name="Debuchy R."/>
            <person name="Gladieux P."/>
            <person name="Hiltunen Thoren M."/>
            <person name="Johannesson H."/>
        </authorList>
    </citation>
    <scope>NUCLEOTIDE SEQUENCE</scope>
    <source>
        <strain evidence="6">CBS 958.72</strain>
    </source>
</reference>
<dbReference type="CDD" id="cd06532">
    <property type="entry name" value="Glyco_transf_25"/>
    <property type="match status" value="1"/>
</dbReference>
<comment type="similarity">
    <text evidence="1">Belongs to the glycosyltransferase 25 family.</text>
</comment>
<accession>A0AAE0TYD5</accession>
<evidence type="ECO:0000256" key="4">
    <source>
        <dbReference type="SAM" id="MobiDB-lite"/>
    </source>
</evidence>
<name>A0AAE0TYD5_9PEZI</name>